<keyword evidence="3" id="KW-1185">Reference proteome</keyword>
<evidence type="ECO:0000313" key="2">
    <source>
        <dbReference type="EMBL" id="KXN69430.1"/>
    </source>
</evidence>
<dbReference type="EMBL" id="KQ964535">
    <property type="protein sequence ID" value="KXN69430.1"/>
    <property type="molecule type" value="Genomic_DNA"/>
</dbReference>
<keyword evidence="1" id="KW-0812">Transmembrane</keyword>
<feature type="transmembrane region" description="Helical" evidence="1">
    <location>
        <begin position="12"/>
        <end position="32"/>
    </location>
</feature>
<evidence type="ECO:0000313" key="3">
    <source>
        <dbReference type="Proteomes" id="UP000070444"/>
    </source>
</evidence>
<feature type="transmembrane region" description="Helical" evidence="1">
    <location>
        <begin position="38"/>
        <end position="59"/>
    </location>
</feature>
<evidence type="ECO:0000256" key="1">
    <source>
        <dbReference type="SAM" id="Phobius"/>
    </source>
</evidence>
<keyword evidence="1" id="KW-1133">Transmembrane helix</keyword>
<organism evidence="2 3">
    <name type="scientific">Conidiobolus coronatus (strain ATCC 28846 / CBS 209.66 / NRRL 28638)</name>
    <name type="common">Delacroixia coronata</name>
    <dbReference type="NCBI Taxonomy" id="796925"/>
    <lineage>
        <taxon>Eukaryota</taxon>
        <taxon>Fungi</taxon>
        <taxon>Fungi incertae sedis</taxon>
        <taxon>Zoopagomycota</taxon>
        <taxon>Entomophthoromycotina</taxon>
        <taxon>Entomophthoromycetes</taxon>
        <taxon>Entomophthorales</taxon>
        <taxon>Ancylistaceae</taxon>
        <taxon>Conidiobolus</taxon>
    </lineage>
</organism>
<name>A0A137P331_CONC2</name>
<dbReference type="AlphaFoldDB" id="A0A137P331"/>
<dbReference type="Proteomes" id="UP000070444">
    <property type="component" value="Unassembled WGS sequence"/>
</dbReference>
<keyword evidence="1" id="KW-0472">Membrane</keyword>
<gene>
    <name evidence="2" type="ORF">CONCODRAFT_8164</name>
</gene>
<protein>
    <submittedName>
        <fullName evidence="2">Uncharacterized protein</fullName>
    </submittedName>
</protein>
<proteinExistence type="predicted"/>
<reference evidence="2 3" key="1">
    <citation type="journal article" date="2015" name="Genome Biol. Evol.">
        <title>Phylogenomic analyses indicate that early fungi evolved digesting cell walls of algal ancestors of land plants.</title>
        <authorList>
            <person name="Chang Y."/>
            <person name="Wang S."/>
            <person name="Sekimoto S."/>
            <person name="Aerts A.L."/>
            <person name="Choi C."/>
            <person name="Clum A."/>
            <person name="LaButti K.M."/>
            <person name="Lindquist E.A."/>
            <person name="Yee Ngan C."/>
            <person name="Ohm R.A."/>
            <person name="Salamov A.A."/>
            <person name="Grigoriev I.V."/>
            <person name="Spatafora J.W."/>
            <person name="Berbee M.L."/>
        </authorList>
    </citation>
    <scope>NUCLEOTIDE SEQUENCE [LARGE SCALE GENOMIC DNA]</scope>
    <source>
        <strain evidence="2 3">NRRL 28638</strain>
    </source>
</reference>
<accession>A0A137P331</accession>
<sequence>MIESLPRSFKIHFVALLSISTLTIINLFISVVGLYGAALAFSIIFSICSLLLIFIFTIVTGSNYRVVENPRDPESPSATLIDCILSKSRMYSSIPDGHAIEVNRG</sequence>